<name>F8HAD2_STUS2</name>
<dbReference type="AlphaFoldDB" id="F8HAD2"/>
<evidence type="ECO:0000313" key="1">
    <source>
        <dbReference type="EMBL" id="AEJ06533.1"/>
    </source>
</evidence>
<gene>
    <name evidence="1" type="ordered locus">PSTAB_3252</name>
</gene>
<reference key="2">
    <citation type="submission" date="2011-06" db="EMBL/GenBank/DDBJ databases">
        <title>Complete Genome Sequence of Pseudomonas stutzeri Strain CGMCC 1.1803.</title>
        <authorList>
            <person name="Yan Y."/>
            <person name="Chen M."/>
            <person name="Lu W."/>
            <person name="Zhang W."/>
            <person name="Ping S."/>
            <person name="Lin M."/>
        </authorList>
    </citation>
    <scope>NUCLEOTIDE SEQUENCE</scope>
    <source>
        <strain>ATCC 17588</strain>
    </source>
</reference>
<organism evidence="1 2">
    <name type="scientific">Stutzerimonas stutzeri (strain ATCC 17588 / DSM 5190 / CCUG 11256 / JCM 5965 / LMG 11199 / NBRC 14165 / NCIMB 11358 / Stanier 221)</name>
    <name type="common">Pseudomonas stutzeri</name>
    <dbReference type="NCBI Taxonomy" id="96563"/>
    <lineage>
        <taxon>Bacteria</taxon>
        <taxon>Pseudomonadati</taxon>
        <taxon>Pseudomonadota</taxon>
        <taxon>Gammaproteobacteria</taxon>
        <taxon>Pseudomonadales</taxon>
        <taxon>Pseudomonadaceae</taxon>
        <taxon>Stutzerimonas</taxon>
    </lineage>
</organism>
<protein>
    <submittedName>
        <fullName evidence="1">Uncharacterized protein</fullName>
    </submittedName>
</protein>
<accession>F8HAD2</accession>
<dbReference type="HOGENOM" id="CLU_3275519_0_0_6"/>
<proteinExistence type="predicted"/>
<dbReference type="EMBL" id="CP002881">
    <property type="protein sequence ID" value="AEJ06533.1"/>
    <property type="molecule type" value="Genomic_DNA"/>
</dbReference>
<sequence length="41" mass="4918">MAPFNSIMDGSAIHRLRWKTLRGFPPYEGWALFRPQLTWIR</sequence>
<reference evidence="1 2" key="1">
    <citation type="journal article" date="2011" name="J. Bacteriol.">
        <title>Complete Genome Sequence of the Type Strain Pseudomonas stutzeri CGMCC 1.1803.</title>
        <authorList>
            <person name="Chen M."/>
            <person name="Yan Y."/>
            <person name="Zhang W."/>
            <person name="Lu W."/>
            <person name="Wang J."/>
            <person name="Ping S."/>
            <person name="Lin M."/>
        </authorList>
    </citation>
    <scope>NUCLEOTIDE SEQUENCE [LARGE SCALE GENOMIC DNA]</scope>
    <source>
        <strain evidence="2">ATCC 17588 / DSM 5190 / CCUG 11256 / JCM 5965 / LMG 11199 / NCIMB 11358 / Stanier 221</strain>
    </source>
</reference>
<reference evidence="2" key="3">
    <citation type="submission" date="2011-06" db="EMBL/GenBank/DDBJ databases">
        <title>Complete genome sequence of Pseudomonas stutzeri strain CGMCC 1.1803.</title>
        <authorList>
            <person name="Yan Y."/>
            <person name="Chen M."/>
            <person name="Lu W."/>
            <person name="Zhang W."/>
            <person name="Ping S."/>
            <person name="Lin M."/>
        </authorList>
    </citation>
    <scope>NUCLEOTIDE SEQUENCE [LARGE SCALE GENOMIC DNA]</scope>
    <source>
        <strain evidence="2">ATCC 17588 / DSM 5190 / CCUG 11256 / JCM 5965 / LMG 11199 / NCIMB 11358 / Stanier 221</strain>
    </source>
</reference>
<evidence type="ECO:0000313" key="2">
    <source>
        <dbReference type="Proteomes" id="UP000008932"/>
    </source>
</evidence>
<dbReference type="KEGG" id="psz:PSTAB_3252"/>
<dbReference type="Proteomes" id="UP000008932">
    <property type="component" value="Chromosome"/>
</dbReference>